<keyword evidence="1" id="KW-0732">Signal</keyword>
<dbReference type="EMBL" id="JBHTLI010000001">
    <property type="protein sequence ID" value="MFD1095356.1"/>
    <property type="molecule type" value="Genomic_DNA"/>
</dbReference>
<evidence type="ECO:0000313" key="2">
    <source>
        <dbReference type="EMBL" id="MFD1095356.1"/>
    </source>
</evidence>
<keyword evidence="3" id="KW-1185">Reference proteome</keyword>
<comment type="caution">
    <text evidence="2">The sequence shown here is derived from an EMBL/GenBank/DDBJ whole genome shotgun (WGS) entry which is preliminary data.</text>
</comment>
<feature type="signal peptide" evidence="1">
    <location>
        <begin position="1"/>
        <end position="18"/>
    </location>
</feature>
<organism evidence="2 3">
    <name type="scientific">Salegentibacter chungangensis</name>
    <dbReference type="NCBI Taxonomy" id="1335724"/>
    <lineage>
        <taxon>Bacteria</taxon>
        <taxon>Pseudomonadati</taxon>
        <taxon>Bacteroidota</taxon>
        <taxon>Flavobacteriia</taxon>
        <taxon>Flavobacteriales</taxon>
        <taxon>Flavobacteriaceae</taxon>
        <taxon>Salegentibacter</taxon>
    </lineage>
</organism>
<reference evidence="3" key="1">
    <citation type="journal article" date="2019" name="Int. J. Syst. Evol. Microbiol.">
        <title>The Global Catalogue of Microorganisms (GCM) 10K type strain sequencing project: providing services to taxonomists for standard genome sequencing and annotation.</title>
        <authorList>
            <consortium name="The Broad Institute Genomics Platform"/>
            <consortium name="The Broad Institute Genome Sequencing Center for Infectious Disease"/>
            <person name="Wu L."/>
            <person name="Ma J."/>
        </authorList>
    </citation>
    <scope>NUCLEOTIDE SEQUENCE [LARGE SCALE GENOMIC DNA]</scope>
    <source>
        <strain evidence="3">CCUG 64793</strain>
    </source>
</reference>
<dbReference type="RefSeq" id="WP_380744028.1">
    <property type="nucleotide sequence ID" value="NZ_JBHTLI010000001.1"/>
</dbReference>
<gene>
    <name evidence="2" type="ORF">ACFQ3Q_06330</name>
</gene>
<name>A0ABW3NR71_9FLAO</name>
<dbReference type="Proteomes" id="UP001597131">
    <property type="component" value="Unassembled WGS sequence"/>
</dbReference>
<evidence type="ECO:0000256" key="1">
    <source>
        <dbReference type="SAM" id="SignalP"/>
    </source>
</evidence>
<accession>A0ABW3NR71</accession>
<feature type="chain" id="PRO_5046872780" evidence="1">
    <location>
        <begin position="19"/>
        <end position="405"/>
    </location>
</feature>
<proteinExistence type="predicted"/>
<protein>
    <submittedName>
        <fullName evidence="2">Uncharacterized protein</fullName>
    </submittedName>
</protein>
<sequence>MRSFFTFIALFSVLILNAQVGIGTTTPKASLDIQVADKTNPTNIDGILIPRVEKFPSSNPGADQHGMLIFLSDQFLGNPTGFYYWDAKDSKWKSIISDAGASNFFKDGTLVSPNNIDDPIFRKGNVGIGIENTTAKLQVAVESSKDIAIKKGLEIDNKNPATDNLTTYGIISTNRSTTNGNKYGIKNNVSGDGIGIHYGIFNESFQNTGTNDIYGIFNRVGRTYGAKSNNYGIYSEIGSVTGQGNIYGIYSIAFGDNNSNIFAAYFAGRVGIGNSALDDYVLPATRGKEGQVLVTADTGVVTWRHPGTQNYSSTTSSTGIFTITDDIHTLRINNQVSGLAIPEASKNKGRIIILIGWPGISFKSFSFTGGDDIYDIVNDVSITGISGKQRMMIQSAGNRWILIGN</sequence>
<evidence type="ECO:0000313" key="3">
    <source>
        <dbReference type="Proteomes" id="UP001597131"/>
    </source>
</evidence>